<keyword evidence="3" id="KW-0812">Transmembrane</keyword>
<feature type="region of interest" description="Disordered" evidence="7">
    <location>
        <begin position="1"/>
        <end position="42"/>
    </location>
</feature>
<dbReference type="EMBL" id="NMUH01003146">
    <property type="protein sequence ID" value="MQM04051.1"/>
    <property type="molecule type" value="Genomic_DNA"/>
</dbReference>
<keyword evidence="5" id="KW-1133">Transmembrane helix</keyword>
<dbReference type="InterPro" id="IPR036259">
    <property type="entry name" value="MFS_trans_sf"/>
</dbReference>
<keyword evidence="2" id="KW-0813">Transport</keyword>
<name>A0A843WEI3_COLES</name>
<dbReference type="GO" id="GO:0015293">
    <property type="term" value="F:symporter activity"/>
    <property type="evidence" value="ECO:0007669"/>
    <property type="project" value="UniProtKB-KW"/>
</dbReference>
<dbReference type="GO" id="GO:0006817">
    <property type="term" value="P:phosphate ion transport"/>
    <property type="evidence" value="ECO:0007669"/>
    <property type="project" value="UniProtKB-KW"/>
</dbReference>
<accession>A0A843WEI3</accession>
<dbReference type="OrthoDB" id="3936150at2759"/>
<evidence type="ECO:0000313" key="9">
    <source>
        <dbReference type="Proteomes" id="UP000652761"/>
    </source>
</evidence>
<dbReference type="Proteomes" id="UP000652761">
    <property type="component" value="Unassembled WGS sequence"/>
</dbReference>
<sequence length="217" mass="23983">MAPANALSRHGEGEQQLQRRGRPPVPRVVLNETGPQMPEDPDPLTTLPLAEAVGFMAASTAFDVLYVYCVELFPTNVRNLTVSMLRQALMLRATVVPQLIVLGQVSPKLFFVEFGCLSLFSGALMVWLPETRDAPLYETMEKQESKEKRKLQGSLAGGSEVELPVQDPNSESALRGALRPLIASGDKTSFRGRKTFVSYSEIVILADDLPYSKVFWQ</sequence>
<protein>
    <submittedName>
        <fullName evidence="8">Uncharacterized protein</fullName>
    </submittedName>
</protein>
<gene>
    <name evidence="8" type="ORF">Taro_036842</name>
</gene>
<keyword evidence="4" id="KW-0769">Symport</keyword>
<comment type="subcellular location">
    <subcellularLocation>
        <location evidence="1">Membrane</location>
        <topology evidence="1">Multi-pass membrane protein</topology>
    </subcellularLocation>
</comment>
<dbReference type="Gene3D" id="1.20.1250.20">
    <property type="entry name" value="MFS general substrate transporter like domains"/>
    <property type="match status" value="1"/>
</dbReference>
<evidence type="ECO:0000256" key="5">
    <source>
        <dbReference type="ARBA" id="ARBA00022989"/>
    </source>
</evidence>
<organism evidence="8 9">
    <name type="scientific">Colocasia esculenta</name>
    <name type="common">Wild taro</name>
    <name type="synonym">Arum esculentum</name>
    <dbReference type="NCBI Taxonomy" id="4460"/>
    <lineage>
        <taxon>Eukaryota</taxon>
        <taxon>Viridiplantae</taxon>
        <taxon>Streptophyta</taxon>
        <taxon>Embryophyta</taxon>
        <taxon>Tracheophyta</taxon>
        <taxon>Spermatophyta</taxon>
        <taxon>Magnoliopsida</taxon>
        <taxon>Liliopsida</taxon>
        <taxon>Araceae</taxon>
        <taxon>Aroideae</taxon>
        <taxon>Colocasieae</taxon>
        <taxon>Colocasia</taxon>
    </lineage>
</organism>
<evidence type="ECO:0000256" key="4">
    <source>
        <dbReference type="ARBA" id="ARBA00022847"/>
    </source>
</evidence>
<evidence type="ECO:0000256" key="1">
    <source>
        <dbReference type="ARBA" id="ARBA00004141"/>
    </source>
</evidence>
<keyword evidence="2" id="KW-0592">Phosphate transport</keyword>
<dbReference type="GO" id="GO:0016020">
    <property type="term" value="C:membrane"/>
    <property type="evidence" value="ECO:0007669"/>
    <property type="project" value="UniProtKB-SubCell"/>
</dbReference>
<dbReference type="AlphaFoldDB" id="A0A843WEI3"/>
<evidence type="ECO:0000256" key="7">
    <source>
        <dbReference type="SAM" id="MobiDB-lite"/>
    </source>
</evidence>
<dbReference type="SUPFAM" id="SSF103473">
    <property type="entry name" value="MFS general substrate transporter"/>
    <property type="match status" value="1"/>
</dbReference>
<reference evidence="8" key="1">
    <citation type="submission" date="2017-07" db="EMBL/GenBank/DDBJ databases">
        <title>Taro Niue Genome Assembly and Annotation.</title>
        <authorList>
            <person name="Atibalentja N."/>
            <person name="Keating K."/>
            <person name="Fields C.J."/>
        </authorList>
    </citation>
    <scope>NUCLEOTIDE SEQUENCE</scope>
    <source>
        <strain evidence="8">Niue_2</strain>
        <tissue evidence="8">Leaf</tissue>
    </source>
</reference>
<keyword evidence="9" id="KW-1185">Reference proteome</keyword>
<evidence type="ECO:0000256" key="6">
    <source>
        <dbReference type="ARBA" id="ARBA00023136"/>
    </source>
</evidence>
<evidence type="ECO:0000313" key="8">
    <source>
        <dbReference type="EMBL" id="MQM04051.1"/>
    </source>
</evidence>
<comment type="caution">
    <text evidence="8">The sequence shown here is derived from an EMBL/GenBank/DDBJ whole genome shotgun (WGS) entry which is preliminary data.</text>
</comment>
<evidence type="ECO:0000256" key="2">
    <source>
        <dbReference type="ARBA" id="ARBA00022592"/>
    </source>
</evidence>
<dbReference type="PANTHER" id="PTHR24064">
    <property type="entry name" value="SOLUTE CARRIER FAMILY 22 MEMBER"/>
    <property type="match status" value="1"/>
</dbReference>
<evidence type="ECO:0000256" key="3">
    <source>
        <dbReference type="ARBA" id="ARBA00022692"/>
    </source>
</evidence>
<proteinExistence type="predicted"/>
<keyword evidence="6" id="KW-0472">Membrane</keyword>